<dbReference type="EMBL" id="JABDTM020008285">
    <property type="protein sequence ID" value="KAH0821350.1"/>
    <property type="molecule type" value="Genomic_DNA"/>
</dbReference>
<dbReference type="Proteomes" id="UP000719412">
    <property type="component" value="Unassembled WGS sequence"/>
</dbReference>
<evidence type="ECO:0000313" key="1">
    <source>
        <dbReference type="EMBL" id="KAH0821350.1"/>
    </source>
</evidence>
<protein>
    <submittedName>
        <fullName evidence="1">Uncharacterized protein</fullName>
    </submittedName>
</protein>
<organism evidence="1 2">
    <name type="scientific">Tenebrio molitor</name>
    <name type="common">Yellow mealworm beetle</name>
    <dbReference type="NCBI Taxonomy" id="7067"/>
    <lineage>
        <taxon>Eukaryota</taxon>
        <taxon>Metazoa</taxon>
        <taxon>Ecdysozoa</taxon>
        <taxon>Arthropoda</taxon>
        <taxon>Hexapoda</taxon>
        <taxon>Insecta</taxon>
        <taxon>Pterygota</taxon>
        <taxon>Neoptera</taxon>
        <taxon>Endopterygota</taxon>
        <taxon>Coleoptera</taxon>
        <taxon>Polyphaga</taxon>
        <taxon>Cucujiformia</taxon>
        <taxon>Tenebrionidae</taxon>
        <taxon>Tenebrio</taxon>
    </lineage>
</organism>
<dbReference type="PANTHER" id="PTHR11012">
    <property type="entry name" value="PROTEIN KINASE-LIKE DOMAIN-CONTAINING"/>
    <property type="match status" value="1"/>
</dbReference>
<dbReference type="InterPro" id="IPR004119">
    <property type="entry name" value="EcKL"/>
</dbReference>
<accession>A0A8J6HMA1</accession>
<reference evidence="1" key="1">
    <citation type="journal article" date="2020" name="J Insects Food Feed">
        <title>The yellow mealworm (Tenebrio molitor) genome: a resource for the emerging insects as food and feed industry.</title>
        <authorList>
            <person name="Eriksson T."/>
            <person name="Andere A."/>
            <person name="Kelstrup H."/>
            <person name="Emery V."/>
            <person name="Picard C."/>
        </authorList>
    </citation>
    <scope>NUCLEOTIDE SEQUENCE</scope>
    <source>
        <strain evidence="1">Stoneville</strain>
        <tissue evidence="1">Whole head</tissue>
    </source>
</reference>
<name>A0A8J6HMA1_TENMO</name>
<comment type="caution">
    <text evidence="1">The sequence shown here is derived from an EMBL/GenBank/DDBJ whole genome shotgun (WGS) entry which is preliminary data.</text>
</comment>
<dbReference type="Pfam" id="PF02958">
    <property type="entry name" value="EcKL"/>
    <property type="match status" value="1"/>
</dbReference>
<dbReference type="PANTHER" id="PTHR11012:SF30">
    <property type="entry name" value="PROTEIN KINASE-LIKE DOMAIN-CONTAINING"/>
    <property type="match status" value="1"/>
</dbReference>
<sequence length="554" mass="63909">MRLLDLQFVKVGSPVCDLSYCFYSGASTADFNDLDKYLRIYYDSFSSFLTEVVFPFEALKQHWKKYAMFGVCMAFLVLKLKATEQEDIIDLTDDFDESDMSEMIANLKFNQDDYKKNVRELIYHLNEIDVLTHFTINAGQQLFEWSGHWRSLPDYESSKEQMPNAFCQSLVAKRSHTLRGFQRLAFGNNILEDRARNRRPSIVDQEVRVSLEDQVYLTTEELSATLRPSQRIINRHLHMTDFTSENFHELTDAQAQRRVDVCETLLQHVTKINLPSSSLSHWKAGDEDPPFDAGLWRRFLGEWGRHLSAQGKNLSATRRRSQPLCTFSLRGPQSAPALGVGHAGPYFWDPITSSHLHTGTARPQLTLFSSATHRGVLDGVLHFKMIPKDDLYCQQLDMVYAATPEKNPAMIEGMRVHLQRDNVPSNRAVQTQLKQGRSNDFLLGRTLEWGGPTCSPLCYALELKLKEMDGVEILQHPAYSPDVAPSDNGLFQAWSIFFEGKIWKYRFEIECRNFFASKNNDWYRDQIRKLLDQWGIESDGLLINYSINLYKFKS</sequence>
<dbReference type="InterPro" id="IPR036397">
    <property type="entry name" value="RNaseH_sf"/>
</dbReference>
<dbReference type="GO" id="GO:0003676">
    <property type="term" value="F:nucleic acid binding"/>
    <property type="evidence" value="ECO:0007669"/>
    <property type="project" value="InterPro"/>
</dbReference>
<evidence type="ECO:0000313" key="2">
    <source>
        <dbReference type="Proteomes" id="UP000719412"/>
    </source>
</evidence>
<reference evidence="1" key="2">
    <citation type="submission" date="2021-08" db="EMBL/GenBank/DDBJ databases">
        <authorList>
            <person name="Eriksson T."/>
        </authorList>
    </citation>
    <scope>NUCLEOTIDE SEQUENCE</scope>
    <source>
        <strain evidence="1">Stoneville</strain>
        <tissue evidence="1">Whole head</tissue>
    </source>
</reference>
<gene>
    <name evidence="1" type="ORF">GEV33_001441</name>
</gene>
<dbReference type="Gene3D" id="3.30.420.10">
    <property type="entry name" value="Ribonuclease H-like superfamily/Ribonuclease H"/>
    <property type="match status" value="1"/>
</dbReference>
<proteinExistence type="predicted"/>
<keyword evidence="2" id="KW-1185">Reference proteome</keyword>
<dbReference type="AlphaFoldDB" id="A0A8J6HMA1"/>